<accession>A0A0W0SUV9</accession>
<evidence type="ECO:0000313" key="7">
    <source>
        <dbReference type="Proteomes" id="UP000054742"/>
    </source>
</evidence>
<keyword evidence="7" id="KW-1185">Reference proteome</keyword>
<dbReference type="Gene3D" id="2.30.110.10">
    <property type="entry name" value="Electron Transport, Fmn-binding Protein, Chain A"/>
    <property type="match status" value="1"/>
</dbReference>
<dbReference type="PIRSF" id="PIRSF000190">
    <property type="entry name" value="Pyd_amn-ph_oxd"/>
    <property type="match status" value="1"/>
</dbReference>
<dbReference type="SUPFAM" id="SSF50475">
    <property type="entry name" value="FMN-binding split barrel"/>
    <property type="match status" value="1"/>
</dbReference>
<feature type="binding site" evidence="4">
    <location>
        <position position="58"/>
    </location>
    <ligand>
        <name>FMN</name>
        <dbReference type="ChEBI" id="CHEBI:58210"/>
    </ligand>
</feature>
<reference evidence="6 7" key="1">
    <citation type="submission" date="2015-11" db="EMBL/GenBank/DDBJ databases">
        <title>Genomic analysis of 38 Legionella species identifies large and diverse effector repertoires.</title>
        <authorList>
            <person name="Burstein D."/>
            <person name="Amaro F."/>
            <person name="Zusman T."/>
            <person name="Lifshitz Z."/>
            <person name="Cohen O."/>
            <person name="Gilbert J.A."/>
            <person name="Pupko T."/>
            <person name="Shuman H.A."/>
            <person name="Segal G."/>
        </authorList>
    </citation>
    <scope>NUCLEOTIDE SEQUENCE [LARGE SCALE GENOMIC DNA]</scope>
    <source>
        <strain evidence="6 7">ATCC 43878</strain>
    </source>
</reference>
<evidence type="ECO:0000256" key="1">
    <source>
        <dbReference type="ARBA" id="ARBA00022630"/>
    </source>
</evidence>
<dbReference type="GO" id="GO:0010181">
    <property type="term" value="F:FMN binding"/>
    <property type="evidence" value="ECO:0007669"/>
    <property type="project" value="InterPro"/>
</dbReference>
<protein>
    <submittedName>
        <fullName evidence="6">Pyridoxamine 5'-phosphate oxidase</fullName>
    </submittedName>
</protein>
<evidence type="ECO:0000259" key="5">
    <source>
        <dbReference type="Pfam" id="PF01243"/>
    </source>
</evidence>
<comment type="caution">
    <text evidence="6">The sequence shown here is derived from an EMBL/GenBank/DDBJ whole genome shotgun (WGS) entry which is preliminary data.</text>
</comment>
<dbReference type="InterPro" id="IPR012349">
    <property type="entry name" value="Split_barrel_FMN-bd"/>
</dbReference>
<feature type="domain" description="Pyridoxamine 5'-phosphate oxidase N-terminal" evidence="5">
    <location>
        <begin position="20"/>
        <end position="98"/>
    </location>
</feature>
<keyword evidence="1" id="KW-0285">Flavoprotein</keyword>
<feature type="binding site" evidence="4">
    <location>
        <position position="59"/>
    </location>
    <ligand>
        <name>FMN</name>
        <dbReference type="ChEBI" id="CHEBI:58210"/>
    </ligand>
</feature>
<dbReference type="STRING" id="29422.Lbru_0289"/>
<evidence type="ECO:0000313" key="6">
    <source>
        <dbReference type="EMBL" id="KTC87060.1"/>
    </source>
</evidence>
<dbReference type="GO" id="GO:0008615">
    <property type="term" value="P:pyridoxine biosynthetic process"/>
    <property type="evidence" value="ECO:0007669"/>
    <property type="project" value="InterPro"/>
</dbReference>
<keyword evidence="2 4" id="KW-0288">FMN</keyword>
<dbReference type="PANTHER" id="PTHR10851">
    <property type="entry name" value="PYRIDOXINE-5-PHOSPHATE OXIDASE"/>
    <property type="match status" value="1"/>
</dbReference>
<organism evidence="6 7">
    <name type="scientific">Legionella brunensis</name>
    <dbReference type="NCBI Taxonomy" id="29422"/>
    <lineage>
        <taxon>Bacteria</taxon>
        <taxon>Pseudomonadati</taxon>
        <taxon>Pseudomonadota</taxon>
        <taxon>Gammaproteobacteria</taxon>
        <taxon>Legionellales</taxon>
        <taxon>Legionellaceae</taxon>
        <taxon>Legionella</taxon>
    </lineage>
</organism>
<dbReference type="AlphaFoldDB" id="A0A0W0SUV9"/>
<evidence type="ECO:0000256" key="3">
    <source>
        <dbReference type="ARBA" id="ARBA00023002"/>
    </source>
</evidence>
<name>A0A0W0SUV9_9GAMM</name>
<keyword evidence="3" id="KW-0560">Oxidoreductase</keyword>
<dbReference type="Proteomes" id="UP000054742">
    <property type="component" value="Unassembled WGS sequence"/>
</dbReference>
<dbReference type="GO" id="GO:0004733">
    <property type="term" value="F:pyridoxamine phosphate oxidase activity"/>
    <property type="evidence" value="ECO:0007669"/>
    <property type="project" value="InterPro"/>
</dbReference>
<dbReference type="InterPro" id="IPR000659">
    <property type="entry name" value="Pyridox_Oxase"/>
</dbReference>
<dbReference type="PANTHER" id="PTHR10851:SF0">
    <property type="entry name" value="PYRIDOXINE-5'-PHOSPHATE OXIDASE"/>
    <property type="match status" value="1"/>
</dbReference>
<evidence type="ECO:0000256" key="2">
    <source>
        <dbReference type="ARBA" id="ARBA00022643"/>
    </source>
</evidence>
<dbReference type="EMBL" id="LNXV01000003">
    <property type="protein sequence ID" value="KTC87060.1"/>
    <property type="molecule type" value="Genomic_DNA"/>
</dbReference>
<feature type="binding site" evidence="4">
    <location>
        <position position="81"/>
    </location>
    <ligand>
        <name>FMN</name>
        <dbReference type="ChEBI" id="CHEBI:58210"/>
    </ligand>
</feature>
<evidence type="ECO:0000256" key="4">
    <source>
        <dbReference type="PIRSR" id="PIRSR000190-2"/>
    </source>
</evidence>
<comment type="cofactor">
    <cofactor evidence="4">
        <name>FMN</name>
        <dbReference type="ChEBI" id="CHEBI:58210"/>
    </cofactor>
    <text evidence="4">Binds 1 FMN per subunit.</text>
</comment>
<gene>
    <name evidence="6" type="ORF">Lbru_0289</name>
</gene>
<dbReference type="PATRIC" id="fig|29422.6.peg.302"/>
<dbReference type="Pfam" id="PF01243">
    <property type="entry name" value="PNPOx_N"/>
    <property type="match status" value="1"/>
</dbReference>
<dbReference type="OrthoDB" id="5645701at2"/>
<dbReference type="InterPro" id="IPR011576">
    <property type="entry name" value="Pyridox_Oxase_N"/>
</dbReference>
<sequence length="190" mass="22247">MPFNKMNKWLNEEKELGVAVNSAVLATVSPQGIPHSRVVAIREIKEDSLIFFTQRKTRKVTDLLNNPAASMNFFLALQQRQIVMDGITELLTQEENSLYWNGLPRERQLRFSTYAPISGQPIQSLNELDKRKRELEELFRNKDIPMSDFYCGFRFIPKMFLFYSVGSITFSEVTKFTREKDFWSEQLYSP</sequence>
<feature type="binding site" evidence="4">
    <location>
        <begin position="52"/>
        <end position="53"/>
    </location>
    <ligand>
        <name>FMN</name>
        <dbReference type="ChEBI" id="CHEBI:58210"/>
    </ligand>
</feature>
<dbReference type="RefSeq" id="WP_058440395.1">
    <property type="nucleotide sequence ID" value="NZ_LNXV01000003.1"/>
</dbReference>
<proteinExistence type="predicted"/>